<dbReference type="AlphaFoldDB" id="A0A8H4CV86"/>
<evidence type="ECO:0000313" key="3">
    <source>
        <dbReference type="Proteomes" id="UP000613401"/>
    </source>
</evidence>
<dbReference type="EMBL" id="WVTB01000010">
    <property type="protein sequence ID" value="KAF3810748.1"/>
    <property type="molecule type" value="Genomic_DNA"/>
</dbReference>
<proteinExistence type="predicted"/>
<feature type="region of interest" description="Disordered" evidence="1">
    <location>
        <begin position="65"/>
        <end position="90"/>
    </location>
</feature>
<gene>
    <name evidence="2" type="ORF">GCG54_00006656</name>
</gene>
<accession>A0A8H4CV86</accession>
<evidence type="ECO:0000313" key="2">
    <source>
        <dbReference type="EMBL" id="KAF3810748.1"/>
    </source>
</evidence>
<dbReference type="RefSeq" id="XP_045269907.1">
    <property type="nucleotide sequence ID" value="XM_045406655.1"/>
</dbReference>
<organism evidence="2 3">
    <name type="scientific">Colletotrichum gloeosporioides</name>
    <name type="common">Anthracnose fungus</name>
    <name type="synonym">Glomerella cingulata</name>
    <dbReference type="NCBI Taxonomy" id="474922"/>
    <lineage>
        <taxon>Eukaryota</taxon>
        <taxon>Fungi</taxon>
        <taxon>Dikarya</taxon>
        <taxon>Ascomycota</taxon>
        <taxon>Pezizomycotina</taxon>
        <taxon>Sordariomycetes</taxon>
        <taxon>Hypocreomycetidae</taxon>
        <taxon>Glomerellales</taxon>
        <taxon>Glomerellaceae</taxon>
        <taxon>Colletotrichum</taxon>
        <taxon>Colletotrichum gloeosporioides species complex</taxon>
    </lineage>
</organism>
<comment type="caution">
    <text evidence="2">The sequence shown here is derived from an EMBL/GenBank/DDBJ whole genome shotgun (WGS) entry which is preliminary data.</text>
</comment>
<keyword evidence="3" id="KW-1185">Reference proteome</keyword>
<dbReference type="InterPro" id="IPR027417">
    <property type="entry name" value="P-loop_NTPase"/>
</dbReference>
<reference evidence="2" key="1">
    <citation type="journal article" date="2020" name="Phytopathology">
        <title>Genome sequence and comparative analysis of Colletotrichum gloeosporioides isolated from Liriodendron leaves.</title>
        <authorList>
            <person name="Fu F.F."/>
            <person name="Hao Z."/>
            <person name="Wang P."/>
            <person name="Lu Y."/>
            <person name="Xue L.J."/>
            <person name="Wei G."/>
            <person name="Tian Y."/>
            <person name="Baishi H."/>
            <person name="Xu H."/>
            <person name="Shi J."/>
            <person name="Cheng T."/>
            <person name="Wang G."/>
            <person name="Yi Y."/>
            <person name="Chen J."/>
        </authorList>
    </citation>
    <scope>NUCLEOTIDE SEQUENCE</scope>
    <source>
        <strain evidence="2">Lc1</strain>
    </source>
</reference>
<dbReference type="Proteomes" id="UP000613401">
    <property type="component" value="Unassembled WGS sequence"/>
</dbReference>
<evidence type="ECO:0000256" key="1">
    <source>
        <dbReference type="SAM" id="MobiDB-lite"/>
    </source>
</evidence>
<name>A0A8H4CV86_COLGL</name>
<sequence length="161" mass="18034">MALKQSYQRVARQIASEVSSIVYIHDAVNSLDLDEMVVAVKRWLDERENNRWLVIYDNYDDVDFGTRDNSEQTTQHIATEDKDDDGGTASKAYDIRPYFPNTEHGAIFITTRSSSVGRLGRSIQLEKLSDIQDSLKILASTCGPVDLADGKSTNAPSLYLD</sequence>
<dbReference type="GeneID" id="69013804"/>
<reference evidence="2" key="2">
    <citation type="submission" date="2020-03" db="EMBL/GenBank/DDBJ databases">
        <authorList>
            <person name="Fu F.-F."/>
            <person name="Chen J."/>
        </authorList>
    </citation>
    <scope>NUCLEOTIDE SEQUENCE</scope>
    <source>
        <strain evidence="2">Lc1</strain>
    </source>
</reference>
<dbReference type="Gene3D" id="3.40.50.300">
    <property type="entry name" value="P-loop containing nucleotide triphosphate hydrolases"/>
    <property type="match status" value="1"/>
</dbReference>
<protein>
    <submittedName>
        <fullName evidence="2">Uncharacterized protein</fullName>
    </submittedName>
</protein>